<dbReference type="InParanoid" id="E2C5F7"/>
<dbReference type="OrthoDB" id="429991at2759"/>
<dbReference type="OMA" id="VECDDQC"/>
<keyword evidence="3" id="KW-1185">Reference proteome</keyword>
<feature type="region of interest" description="Disordered" evidence="1">
    <location>
        <begin position="1"/>
        <end position="22"/>
    </location>
</feature>
<dbReference type="Proteomes" id="UP000008237">
    <property type="component" value="Unassembled WGS sequence"/>
</dbReference>
<sequence>MPPKGREKGKTTDKKKKKIPTMAGKEMATCAIHIPGPKYELNTLIGYKGHCISKFRNPAYTFGKSQKRKHVAIGPGPKYMPKERRQMGYTFGMATVRRDPTQIGPGPKYMLPRDRGLSFSLGWKTKERQVIETPGPYSIKFPVDAPAYTMGLLTLTHKVKESAGPYSPYNINVTHPKAPSYSMARLYRFTPLSRSPGPKYNIKQPKPTPAFSFGTKHSVCAPPYITKCDEQC</sequence>
<name>E2C5F7_HARSA</name>
<dbReference type="InterPro" id="IPR051291">
    <property type="entry name" value="CIMAP"/>
</dbReference>
<dbReference type="PANTHER" id="PTHR21580:SF28">
    <property type="entry name" value="BOREALIN N-TERMINAL DOMAIN-CONTAINING PROTEIN-RELATED"/>
    <property type="match status" value="1"/>
</dbReference>
<gene>
    <name evidence="2" type="ORF">EAI_16412</name>
</gene>
<evidence type="ECO:0000313" key="3">
    <source>
        <dbReference type="Proteomes" id="UP000008237"/>
    </source>
</evidence>
<dbReference type="AlphaFoldDB" id="E2C5F7"/>
<evidence type="ECO:0000313" key="2">
    <source>
        <dbReference type="EMBL" id="EFN76770.1"/>
    </source>
</evidence>
<accession>E2C5F7</accession>
<dbReference type="PhylomeDB" id="E2C5F7"/>
<protein>
    <submittedName>
        <fullName evidence="2">Outer dense fiber protein 3</fullName>
    </submittedName>
</protein>
<evidence type="ECO:0000256" key="1">
    <source>
        <dbReference type="SAM" id="MobiDB-lite"/>
    </source>
</evidence>
<reference evidence="2 3" key="1">
    <citation type="journal article" date="2010" name="Science">
        <title>Genomic comparison of the ants Camponotus floridanus and Harpegnathos saltator.</title>
        <authorList>
            <person name="Bonasio R."/>
            <person name="Zhang G."/>
            <person name="Ye C."/>
            <person name="Mutti N.S."/>
            <person name="Fang X."/>
            <person name="Qin N."/>
            <person name="Donahue G."/>
            <person name="Yang P."/>
            <person name="Li Q."/>
            <person name="Li C."/>
            <person name="Zhang P."/>
            <person name="Huang Z."/>
            <person name="Berger S.L."/>
            <person name="Reinberg D."/>
            <person name="Wang J."/>
            <person name="Liebig J."/>
        </authorList>
    </citation>
    <scope>NUCLEOTIDE SEQUENCE [LARGE SCALE GENOMIC DNA]</scope>
    <source>
        <strain evidence="2 3">R22 G/1</strain>
    </source>
</reference>
<proteinExistence type="predicted"/>
<dbReference type="EMBL" id="GL452770">
    <property type="protein sequence ID" value="EFN76770.1"/>
    <property type="molecule type" value="Genomic_DNA"/>
</dbReference>
<organism evidence="3">
    <name type="scientific">Harpegnathos saltator</name>
    <name type="common">Jerdon's jumping ant</name>
    <dbReference type="NCBI Taxonomy" id="610380"/>
    <lineage>
        <taxon>Eukaryota</taxon>
        <taxon>Metazoa</taxon>
        <taxon>Ecdysozoa</taxon>
        <taxon>Arthropoda</taxon>
        <taxon>Hexapoda</taxon>
        <taxon>Insecta</taxon>
        <taxon>Pterygota</taxon>
        <taxon>Neoptera</taxon>
        <taxon>Endopterygota</taxon>
        <taxon>Hymenoptera</taxon>
        <taxon>Apocrita</taxon>
        <taxon>Aculeata</taxon>
        <taxon>Formicoidea</taxon>
        <taxon>Formicidae</taxon>
        <taxon>Ponerinae</taxon>
        <taxon>Ponerini</taxon>
        <taxon>Harpegnathos</taxon>
    </lineage>
</organism>
<dbReference type="GO" id="GO:0005856">
    <property type="term" value="C:cytoskeleton"/>
    <property type="evidence" value="ECO:0007669"/>
    <property type="project" value="TreeGrafter"/>
</dbReference>
<feature type="compositionally biased region" description="Basic and acidic residues" evidence="1">
    <location>
        <begin position="1"/>
        <end position="12"/>
    </location>
</feature>
<dbReference type="PANTHER" id="PTHR21580">
    <property type="entry name" value="SHIPPO-1-RELATED"/>
    <property type="match status" value="1"/>
</dbReference>